<feature type="domain" description="DJ-1/PfpI" evidence="4">
    <location>
        <begin position="29"/>
        <end position="226"/>
    </location>
</feature>
<keyword evidence="2" id="KW-0456">Lyase</keyword>
<dbReference type="InterPro" id="IPR002818">
    <property type="entry name" value="DJ-1/PfpI"/>
</dbReference>
<dbReference type="Pfam" id="PF01965">
    <property type="entry name" value="DJ-1_PfpI"/>
    <property type="match status" value="1"/>
</dbReference>
<keyword evidence="6" id="KW-1185">Reference proteome</keyword>
<name>A0A225T058_9BURK</name>
<evidence type="ECO:0000256" key="1">
    <source>
        <dbReference type="ARBA" id="ARBA00023016"/>
    </source>
</evidence>
<dbReference type="EMBL" id="NJGV01000001">
    <property type="protein sequence ID" value="OWY36924.1"/>
    <property type="molecule type" value="Genomic_DNA"/>
</dbReference>
<dbReference type="InterPro" id="IPR029062">
    <property type="entry name" value="Class_I_gatase-like"/>
</dbReference>
<dbReference type="GO" id="GO:0005737">
    <property type="term" value="C:cytoplasm"/>
    <property type="evidence" value="ECO:0007669"/>
    <property type="project" value="TreeGrafter"/>
</dbReference>
<dbReference type="RefSeq" id="WP_088753595.1">
    <property type="nucleotide sequence ID" value="NZ_NJGV01000001.1"/>
</dbReference>
<dbReference type="Gene3D" id="3.40.50.880">
    <property type="match status" value="1"/>
</dbReference>
<dbReference type="GO" id="GO:0016740">
    <property type="term" value="F:transferase activity"/>
    <property type="evidence" value="ECO:0007669"/>
    <property type="project" value="UniProtKB-KW"/>
</dbReference>
<evidence type="ECO:0000259" key="4">
    <source>
        <dbReference type="Pfam" id="PF01965"/>
    </source>
</evidence>
<gene>
    <name evidence="5" type="ORF">CEJ45_02200</name>
</gene>
<dbReference type="CDD" id="cd03141">
    <property type="entry name" value="GATase1_Hsp31_like"/>
    <property type="match status" value="1"/>
</dbReference>
<evidence type="ECO:0000256" key="2">
    <source>
        <dbReference type="ARBA" id="ARBA00023239"/>
    </source>
</evidence>
<evidence type="ECO:0000313" key="6">
    <source>
        <dbReference type="Proteomes" id="UP000214747"/>
    </source>
</evidence>
<keyword evidence="5" id="KW-0315">Glutamine amidotransferase</keyword>
<dbReference type="InterPro" id="IPR050325">
    <property type="entry name" value="Prot/Nucl_acid_deglycase"/>
</dbReference>
<dbReference type="PANTHER" id="PTHR48094:SF11">
    <property type="entry name" value="GLUTATHIONE-INDEPENDENT GLYOXALASE HSP31-RELATED"/>
    <property type="match status" value="1"/>
</dbReference>
<dbReference type="GO" id="GO:0019243">
    <property type="term" value="P:methylglyoxal catabolic process to D-lactate via S-lactoyl-glutathione"/>
    <property type="evidence" value="ECO:0007669"/>
    <property type="project" value="TreeGrafter"/>
</dbReference>
<evidence type="ECO:0000313" key="5">
    <source>
        <dbReference type="EMBL" id="OWY36924.1"/>
    </source>
</evidence>
<organism evidence="5 6">
    <name type="scientific">Herbaspirillum aquaticum</name>
    <dbReference type="NCBI Taxonomy" id="568783"/>
    <lineage>
        <taxon>Bacteria</taxon>
        <taxon>Pseudomonadati</taxon>
        <taxon>Pseudomonadota</taxon>
        <taxon>Betaproteobacteria</taxon>
        <taxon>Burkholderiales</taxon>
        <taxon>Oxalobacteraceae</taxon>
        <taxon>Herbaspirillum</taxon>
    </lineage>
</organism>
<proteinExistence type="inferred from homology"/>
<dbReference type="PANTHER" id="PTHR48094">
    <property type="entry name" value="PROTEIN/NUCLEIC ACID DEGLYCASE DJ-1-RELATED"/>
    <property type="match status" value="1"/>
</dbReference>
<comment type="similarity">
    <text evidence="3">Belongs to the peptidase C56 family. HSP31-like subfamily.</text>
</comment>
<dbReference type="Proteomes" id="UP000214747">
    <property type="component" value="Unassembled WGS sequence"/>
</dbReference>
<comment type="caution">
    <text evidence="5">The sequence shown here is derived from an EMBL/GenBank/DDBJ whole genome shotgun (WGS) entry which is preliminary data.</text>
</comment>
<dbReference type="GO" id="GO:0019172">
    <property type="term" value="F:glyoxalase III activity"/>
    <property type="evidence" value="ECO:0007669"/>
    <property type="project" value="TreeGrafter"/>
</dbReference>
<keyword evidence="5" id="KW-0808">Transferase</keyword>
<reference evidence="5 6" key="1">
    <citation type="journal article" date="2010" name="Int. J. Syst. Evol. Microbiol.">
        <title>Reclassification of Herbaspirillum putei as a later heterotypic synonym of Herbaspirillum huttiense, with the description of H. huttiense subsp. huttiense subsp. nov. and H. huttiense subsp. putei subsp. nov., comb. nov., and description of Herbaspirillum aquaticum sp. nov.</title>
        <authorList>
            <person name="Dobritsa A.P."/>
            <person name="Reddy M.C."/>
            <person name="Samadpour M."/>
        </authorList>
    </citation>
    <scope>NUCLEOTIDE SEQUENCE [LARGE SCALE GENOMIC DNA]</scope>
    <source>
        <strain evidence="5 6">IEH 4430</strain>
    </source>
</reference>
<protein>
    <submittedName>
        <fullName evidence="5">Glutamine amidotransferase</fullName>
    </submittedName>
</protein>
<dbReference type="SUPFAM" id="SSF52317">
    <property type="entry name" value="Class I glutamine amidotransferase-like"/>
    <property type="match status" value="1"/>
</dbReference>
<evidence type="ECO:0000256" key="3">
    <source>
        <dbReference type="ARBA" id="ARBA00038493"/>
    </source>
</evidence>
<keyword evidence="1" id="KW-0346">Stress response</keyword>
<accession>A0A225T058</accession>
<sequence length="232" mass="24558">MKKPNILMIVTSSSRMGDTDKPTGLWAEELAAPYYALVDAGASVVIASTAGGRAPIDPGSVKPQGQNDAIVERMLADEELQQRIAATRPLGEIEVAAFDAVFFPGGHGTMWDLPTDANVKKTVESAYAAGKFIASVCHGAAGLVSAVKADGKPMVAGKRVNSFTDAEEREVGLAEVVPFLLESRLRELGGVFEGTDNWQVFAIRDGQLITGQNPQSSERVAEMLLEALELGA</sequence>
<dbReference type="AlphaFoldDB" id="A0A225T058"/>